<proteinExistence type="predicted"/>
<gene>
    <name evidence="1" type="ORF">BV22DRAFT_1133837</name>
</gene>
<keyword evidence="2" id="KW-1185">Reference proteome</keyword>
<accession>A0ACB8B102</accession>
<evidence type="ECO:0000313" key="1">
    <source>
        <dbReference type="EMBL" id="KAH7919440.1"/>
    </source>
</evidence>
<organism evidence="1 2">
    <name type="scientific">Leucogyrophana mollusca</name>
    <dbReference type="NCBI Taxonomy" id="85980"/>
    <lineage>
        <taxon>Eukaryota</taxon>
        <taxon>Fungi</taxon>
        <taxon>Dikarya</taxon>
        <taxon>Basidiomycota</taxon>
        <taxon>Agaricomycotina</taxon>
        <taxon>Agaricomycetes</taxon>
        <taxon>Agaricomycetidae</taxon>
        <taxon>Boletales</taxon>
        <taxon>Boletales incertae sedis</taxon>
        <taxon>Leucogyrophana</taxon>
    </lineage>
</organism>
<reference evidence="1" key="1">
    <citation type="journal article" date="2021" name="New Phytol.">
        <title>Evolutionary innovations through gain and loss of genes in the ectomycorrhizal Boletales.</title>
        <authorList>
            <person name="Wu G."/>
            <person name="Miyauchi S."/>
            <person name="Morin E."/>
            <person name="Kuo A."/>
            <person name="Drula E."/>
            <person name="Varga T."/>
            <person name="Kohler A."/>
            <person name="Feng B."/>
            <person name="Cao Y."/>
            <person name="Lipzen A."/>
            <person name="Daum C."/>
            <person name="Hundley H."/>
            <person name="Pangilinan J."/>
            <person name="Johnson J."/>
            <person name="Barry K."/>
            <person name="LaButti K."/>
            <person name="Ng V."/>
            <person name="Ahrendt S."/>
            <person name="Min B."/>
            <person name="Choi I.G."/>
            <person name="Park H."/>
            <person name="Plett J.M."/>
            <person name="Magnuson J."/>
            <person name="Spatafora J.W."/>
            <person name="Nagy L.G."/>
            <person name="Henrissat B."/>
            <person name="Grigoriev I.V."/>
            <person name="Yang Z.L."/>
            <person name="Xu J."/>
            <person name="Martin F.M."/>
        </authorList>
    </citation>
    <scope>NUCLEOTIDE SEQUENCE</scope>
    <source>
        <strain evidence="1">KUC20120723A-06</strain>
    </source>
</reference>
<comment type="caution">
    <text evidence="1">The sequence shown here is derived from an EMBL/GenBank/DDBJ whole genome shotgun (WGS) entry which is preliminary data.</text>
</comment>
<evidence type="ECO:0000313" key="2">
    <source>
        <dbReference type="Proteomes" id="UP000790709"/>
    </source>
</evidence>
<dbReference type="EMBL" id="MU266660">
    <property type="protein sequence ID" value="KAH7919440.1"/>
    <property type="molecule type" value="Genomic_DNA"/>
</dbReference>
<sequence length="252" mass="27606">MTVQVDAIDIVTKLVQIHANQITAVDIKVAVGNATQKVRDNAFNAVIIKTFSHSMGLINSNQIAGMTPLADGGFWVYSPSRKANVVFPNFEGTWSENKQWVDKVVKYICKKHLMLVRCILQTLLQSGVTKAKERAGVHTKDAALQGPKWDFLFQPAYQSSDESSTEGVVDPGSPSADNDNGSSIKLWLSCPPTYRADEATDAVVRLNRLVFTKQREALKGGAKKIGHPFTTGDWRERGLPGISIERGVPSPL</sequence>
<name>A0ACB8B102_9AGAM</name>
<protein>
    <submittedName>
        <fullName evidence="1">Uncharacterized protein</fullName>
    </submittedName>
</protein>
<dbReference type="Proteomes" id="UP000790709">
    <property type="component" value="Unassembled WGS sequence"/>
</dbReference>